<dbReference type="Proteomes" id="UP001500298">
    <property type="component" value="Unassembled WGS sequence"/>
</dbReference>
<comment type="caution">
    <text evidence="6">The sequence shown here is derived from an EMBL/GenBank/DDBJ whole genome shotgun (WGS) entry which is preliminary data.</text>
</comment>
<dbReference type="InterPro" id="IPR036249">
    <property type="entry name" value="Thioredoxin-like_sf"/>
</dbReference>
<dbReference type="PANTHER" id="PTHR11592:SF78">
    <property type="entry name" value="GLUTATHIONE PEROXIDASE"/>
    <property type="match status" value="1"/>
</dbReference>
<evidence type="ECO:0000259" key="5">
    <source>
        <dbReference type="PROSITE" id="PS51352"/>
    </source>
</evidence>
<evidence type="ECO:0000256" key="3">
    <source>
        <dbReference type="ARBA" id="ARBA00023002"/>
    </source>
</evidence>
<reference evidence="7" key="1">
    <citation type="journal article" date="2019" name="Int. J. Syst. Evol. Microbiol.">
        <title>The Global Catalogue of Microorganisms (GCM) 10K type strain sequencing project: providing services to taxonomists for standard genome sequencing and annotation.</title>
        <authorList>
            <consortium name="The Broad Institute Genomics Platform"/>
            <consortium name="The Broad Institute Genome Sequencing Center for Infectious Disease"/>
            <person name="Wu L."/>
            <person name="Ma J."/>
        </authorList>
    </citation>
    <scope>NUCLEOTIDE SEQUENCE [LARGE SCALE GENOMIC DNA]</scope>
    <source>
        <strain evidence="7">JCM 18326</strain>
    </source>
</reference>
<dbReference type="InterPro" id="IPR013766">
    <property type="entry name" value="Thioredoxin_domain"/>
</dbReference>
<organism evidence="6 7">
    <name type="scientific">Algivirga pacifica</name>
    <dbReference type="NCBI Taxonomy" id="1162670"/>
    <lineage>
        <taxon>Bacteria</taxon>
        <taxon>Pseudomonadati</taxon>
        <taxon>Bacteroidota</taxon>
        <taxon>Cytophagia</taxon>
        <taxon>Cytophagales</taxon>
        <taxon>Flammeovirgaceae</taxon>
        <taxon>Algivirga</taxon>
    </lineage>
</organism>
<keyword evidence="3 4" id="KW-0560">Oxidoreductase</keyword>
<comment type="similarity">
    <text evidence="1 4">Belongs to the glutathione peroxidase family.</text>
</comment>
<dbReference type="PROSITE" id="PS00460">
    <property type="entry name" value="GLUTATHIONE_PEROXID_1"/>
    <property type="match status" value="1"/>
</dbReference>
<evidence type="ECO:0000256" key="2">
    <source>
        <dbReference type="ARBA" id="ARBA00022559"/>
    </source>
</evidence>
<dbReference type="EMBL" id="BAABJX010000044">
    <property type="protein sequence ID" value="GAA4841950.1"/>
    <property type="molecule type" value="Genomic_DNA"/>
</dbReference>
<dbReference type="SUPFAM" id="SSF52833">
    <property type="entry name" value="Thioredoxin-like"/>
    <property type="match status" value="1"/>
</dbReference>
<keyword evidence="7" id="KW-1185">Reference proteome</keyword>
<keyword evidence="2 4" id="KW-0575">Peroxidase</keyword>
<dbReference type="PROSITE" id="PS51355">
    <property type="entry name" value="GLUTATHIONE_PEROXID_3"/>
    <property type="match status" value="1"/>
</dbReference>
<dbReference type="Gene3D" id="3.40.30.10">
    <property type="entry name" value="Glutaredoxin"/>
    <property type="match status" value="1"/>
</dbReference>
<evidence type="ECO:0000256" key="1">
    <source>
        <dbReference type="ARBA" id="ARBA00006926"/>
    </source>
</evidence>
<feature type="domain" description="Thioredoxin" evidence="5">
    <location>
        <begin position="33"/>
        <end position="195"/>
    </location>
</feature>
<proteinExistence type="inferred from homology"/>
<dbReference type="PRINTS" id="PR01011">
    <property type="entry name" value="GLUTPROXDASE"/>
</dbReference>
<evidence type="ECO:0000256" key="4">
    <source>
        <dbReference type="RuleBase" id="RU000499"/>
    </source>
</evidence>
<name>A0ABP9DGH7_9BACT</name>
<evidence type="ECO:0000313" key="6">
    <source>
        <dbReference type="EMBL" id="GAA4841950.1"/>
    </source>
</evidence>
<protein>
    <recommendedName>
        <fullName evidence="4">Glutathione peroxidase</fullName>
    </recommendedName>
</protein>
<evidence type="ECO:0000313" key="7">
    <source>
        <dbReference type="Proteomes" id="UP001500298"/>
    </source>
</evidence>
<dbReference type="InterPro" id="IPR000889">
    <property type="entry name" value="Glutathione_peroxidase"/>
</dbReference>
<dbReference type="PANTHER" id="PTHR11592">
    <property type="entry name" value="GLUTATHIONE PEROXIDASE"/>
    <property type="match status" value="1"/>
</dbReference>
<dbReference type="PROSITE" id="PS00763">
    <property type="entry name" value="GLUTATHIONE_PEROXID_2"/>
    <property type="match status" value="1"/>
</dbReference>
<dbReference type="CDD" id="cd00340">
    <property type="entry name" value="GSH_Peroxidase"/>
    <property type="match status" value="1"/>
</dbReference>
<dbReference type="InterPro" id="IPR029759">
    <property type="entry name" value="GPX_AS"/>
</dbReference>
<sequence length="195" mass="21945">MKTKTLKIIGGILILAVGLISAQTLMNPTEEHTQHIEKAPFYDLEAETIRGKKMSMDAYKGKTIIVVNTASKCGLTPQYEGLEMLYKKYKNQGLVILGFPCNQFGSQEPGTEKDIEEFCQLNYGVSFPMFAKIEVNGDNTHPVFQYLKSELKGTLGNDIKWNFTKFLIDKNGNPVKRFAPTTKPEKMEDDIKAIL</sequence>
<dbReference type="InterPro" id="IPR029760">
    <property type="entry name" value="GPX_CS"/>
</dbReference>
<dbReference type="Pfam" id="PF00255">
    <property type="entry name" value="GSHPx"/>
    <property type="match status" value="1"/>
</dbReference>
<accession>A0ABP9DGH7</accession>
<dbReference type="PROSITE" id="PS51352">
    <property type="entry name" value="THIOREDOXIN_2"/>
    <property type="match status" value="1"/>
</dbReference>
<dbReference type="PIRSF" id="PIRSF000303">
    <property type="entry name" value="Glutathion_perox"/>
    <property type="match status" value="1"/>
</dbReference>
<dbReference type="GO" id="GO:0004601">
    <property type="term" value="F:peroxidase activity"/>
    <property type="evidence" value="ECO:0007669"/>
    <property type="project" value="UniProtKB-KW"/>
</dbReference>
<gene>
    <name evidence="6" type="ORF">GCM10023331_28640</name>
</gene>